<evidence type="ECO:0000256" key="13">
    <source>
        <dbReference type="SAM" id="Phobius"/>
    </source>
</evidence>
<evidence type="ECO:0000313" key="15">
    <source>
        <dbReference type="EMBL" id="SFU31087.1"/>
    </source>
</evidence>
<evidence type="ECO:0000313" key="16">
    <source>
        <dbReference type="Proteomes" id="UP000198817"/>
    </source>
</evidence>
<evidence type="ECO:0000256" key="10">
    <source>
        <dbReference type="ARBA" id="ARBA00022989"/>
    </source>
</evidence>
<evidence type="ECO:0000256" key="8">
    <source>
        <dbReference type="ARBA" id="ARBA00022801"/>
    </source>
</evidence>
<dbReference type="RefSeq" id="WP_177207379.1">
    <property type="nucleotide sequence ID" value="NZ_FOWF01000005.1"/>
</dbReference>
<dbReference type="PANTHER" id="PTHR35864:SF1">
    <property type="entry name" value="ZINC METALLOPROTEASE YWHC-RELATED"/>
    <property type="match status" value="1"/>
</dbReference>
<evidence type="ECO:0000256" key="6">
    <source>
        <dbReference type="ARBA" id="ARBA00022692"/>
    </source>
</evidence>
<keyword evidence="16" id="KW-1185">Reference proteome</keyword>
<keyword evidence="11" id="KW-0482">Metalloprotease</keyword>
<dbReference type="STRING" id="155865.SAMN05216515_105108"/>
<proteinExistence type="inferred from homology"/>
<dbReference type="EMBL" id="FPBT01000001">
    <property type="protein sequence ID" value="SFU31087.1"/>
    <property type="molecule type" value="Genomic_DNA"/>
</dbReference>
<comment type="cofactor">
    <cofactor evidence="1">
        <name>Zn(2+)</name>
        <dbReference type="ChEBI" id="CHEBI:29105"/>
    </cofactor>
</comment>
<keyword evidence="12 13" id="KW-0472">Membrane</keyword>
<keyword evidence="10 13" id="KW-1133">Transmembrane helix</keyword>
<dbReference type="PANTHER" id="PTHR35864">
    <property type="entry name" value="ZINC METALLOPROTEASE MJ0611-RELATED"/>
    <property type="match status" value="1"/>
</dbReference>
<dbReference type="GO" id="GO:0005886">
    <property type="term" value="C:plasma membrane"/>
    <property type="evidence" value="ECO:0007669"/>
    <property type="project" value="UniProtKB-SubCell"/>
</dbReference>
<keyword evidence="6 13" id="KW-0812">Transmembrane</keyword>
<keyword evidence="4" id="KW-1003">Cell membrane</keyword>
<dbReference type="Pfam" id="PF02163">
    <property type="entry name" value="Peptidase_M50"/>
    <property type="match status" value="1"/>
</dbReference>
<dbReference type="GO" id="GO:0006508">
    <property type="term" value="P:proteolysis"/>
    <property type="evidence" value="ECO:0007669"/>
    <property type="project" value="UniProtKB-KW"/>
</dbReference>
<keyword evidence="5 15" id="KW-0645">Protease</keyword>
<sequence length="245" mass="27602">MNQMRRNQIFFLAVIIMMVVTNLLNGRYSNPGAWLMEELLMLPGIVIGLSFHEFGHAAASVLLGDPTPKQQGRLTLNPVAHMDIFGFVCLLFAGFGWGVPVEIDPRNYKHPRRDELIVSLAGVVMNFLTAVVFALLMRLMIRGGLVLDEASQAADLPTILFDILRYVVQINVVLMVFNLLPCPPLDGFGILTQIFNLRKYRWYYPLYSNGGVILILLIFLRGVDLVLDPGIRIVWSWLMNTIVLS</sequence>
<evidence type="ECO:0000256" key="7">
    <source>
        <dbReference type="ARBA" id="ARBA00022723"/>
    </source>
</evidence>
<reference evidence="15 16" key="1">
    <citation type="submission" date="2016-10" db="EMBL/GenBank/DDBJ databases">
        <authorList>
            <person name="de Groot N.N."/>
        </authorList>
    </citation>
    <scope>NUCLEOTIDE SEQUENCE [LARGE SCALE GENOMIC DNA]</scope>
    <source>
        <strain evidence="15 16">KHGC13</strain>
    </source>
</reference>
<feature type="transmembrane region" description="Helical" evidence="13">
    <location>
        <begin position="75"/>
        <end position="97"/>
    </location>
</feature>
<feature type="domain" description="Peptidase M50" evidence="14">
    <location>
        <begin position="160"/>
        <end position="198"/>
    </location>
</feature>
<dbReference type="AlphaFoldDB" id="A0A1I7F4I1"/>
<dbReference type="Proteomes" id="UP000198817">
    <property type="component" value="Unassembled WGS sequence"/>
</dbReference>
<evidence type="ECO:0000256" key="12">
    <source>
        <dbReference type="ARBA" id="ARBA00023136"/>
    </source>
</evidence>
<dbReference type="GO" id="GO:0046872">
    <property type="term" value="F:metal ion binding"/>
    <property type="evidence" value="ECO:0007669"/>
    <property type="project" value="UniProtKB-KW"/>
</dbReference>
<feature type="transmembrane region" description="Helical" evidence="13">
    <location>
        <begin position="200"/>
        <end position="220"/>
    </location>
</feature>
<keyword evidence="9" id="KW-0862">Zinc</keyword>
<comment type="subcellular location">
    <subcellularLocation>
        <location evidence="2">Cell membrane</location>
        <topology evidence="2">Multi-pass membrane protein</topology>
    </subcellularLocation>
</comment>
<gene>
    <name evidence="15" type="ORF">SAMN05216508_101254</name>
</gene>
<feature type="transmembrane region" description="Helical" evidence="13">
    <location>
        <begin position="9"/>
        <end position="28"/>
    </location>
</feature>
<evidence type="ECO:0000256" key="5">
    <source>
        <dbReference type="ARBA" id="ARBA00022670"/>
    </source>
</evidence>
<evidence type="ECO:0000256" key="11">
    <source>
        <dbReference type="ARBA" id="ARBA00023049"/>
    </source>
</evidence>
<evidence type="ECO:0000256" key="4">
    <source>
        <dbReference type="ARBA" id="ARBA00022475"/>
    </source>
</evidence>
<keyword evidence="8" id="KW-0378">Hydrolase</keyword>
<evidence type="ECO:0000256" key="3">
    <source>
        <dbReference type="ARBA" id="ARBA00007931"/>
    </source>
</evidence>
<evidence type="ECO:0000256" key="9">
    <source>
        <dbReference type="ARBA" id="ARBA00022833"/>
    </source>
</evidence>
<protein>
    <submittedName>
        <fullName evidence="15">Zn-dependent protease (Includes SpoIVFB)</fullName>
    </submittedName>
</protein>
<keyword evidence="7" id="KW-0479">Metal-binding</keyword>
<feature type="transmembrane region" description="Helical" evidence="13">
    <location>
        <begin position="117"/>
        <end position="137"/>
    </location>
</feature>
<dbReference type="GO" id="GO:0008237">
    <property type="term" value="F:metallopeptidase activity"/>
    <property type="evidence" value="ECO:0007669"/>
    <property type="project" value="UniProtKB-KW"/>
</dbReference>
<dbReference type="CDD" id="cd06158">
    <property type="entry name" value="S2P-M50_like_1"/>
    <property type="match status" value="1"/>
</dbReference>
<evidence type="ECO:0000256" key="1">
    <source>
        <dbReference type="ARBA" id="ARBA00001947"/>
    </source>
</evidence>
<accession>A0A1I7F4I1</accession>
<name>A0A1I7F4I1_9FIRM</name>
<dbReference type="InterPro" id="IPR008915">
    <property type="entry name" value="Peptidase_M50"/>
</dbReference>
<organism evidence="15 16">
    <name type="scientific">Eubacterium pyruvativorans</name>
    <dbReference type="NCBI Taxonomy" id="155865"/>
    <lineage>
        <taxon>Bacteria</taxon>
        <taxon>Bacillati</taxon>
        <taxon>Bacillota</taxon>
        <taxon>Clostridia</taxon>
        <taxon>Eubacteriales</taxon>
        <taxon>Eubacteriaceae</taxon>
        <taxon>Eubacterium</taxon>
    </lineage>
</organism>
<evidence type="ECO:0000259" key="14">
    <source>
        <dbReference type="Pfam" id="PF02163"/>
    </source>
</evidence>
<comment type="similarity">
    <text evidence="3">Belongs to the peptidase M50B family.</text>
</comment>
<dbReference type="InterPro" id="IPR052348">
    <property type="entry name" value="Metallopeptidase_M50B"/>
</dbReference>
<evidence type="ECO:0000256" key="2">
    <source>
        <dbReference type="ARBA" id="ARBA00004651"/>
    </source>
</evidence>
<feature type="transmembrane region" description="Helical" evidence="13">
    <location>
        <begin position="40"/>
        <end position="63"/>
    </location>
</feature>
<dbReference type="InterPro" id="IPR044537">
    <property type="entry name" value="Rip2-like"/>
</dbReference>